<feature type="domain" description="Major facilitator superfamily (MFS) profile" evidence="8">
    <location>
        <begin position="4"/>
        <end position="378"/>
    </location>
</feature>
<evidence type="ECO:0000313" key="9">
    <source>
        <dbReference type="EMBL" id="MFM9611066.1"/>
    </source>
</evidence>
<evidence type="ECO:0000259" key="8">
    <source>
        <dbReference type="PROSITE" id="PS50850"/>
    </source>
</evidence>
<dbReference type="InterPro" id="IPR011701">
    <property type="entry name" value="MFS"/>
</dbReference>
<keyword evidence="10" id="KW-1185">Reference proteome</keyword>
<dbReference type="RefSeq" id="WP_409121999.1">
    <property type="nucleotide sequence ID" value="NZ_JBJVNI010000010.1"/>
</dbReference>
<keyword evidence="2" id="KW-1003">Cell membrane</keyword>
<accession>A0ABW9HTB7</accession>
<feature type="transmembrane region" description="Helical" evidence="7">
    <location>
        <begin position="263"/>
        <end position="282"/>
    </location>
</feature>
<dbReference type="NCBIfam" id="NF033135">
    <property type="entry name" value="cmx_cmrA"/>
    <property type="match status" value="1"/>
</dbReference>
<dbReference type="Pfam" id="PF07690">
    <property type="entry name" value="MFS_1"/>
    <property type="match status" value="1"/>
</dbReference>
<dbReference type="SUPFAM" id="SSF103473">
    <property type="entry name" value="MFS general substrate transporter"/>
    <property type="match status" value="1"/>
</dbReference>
<keyword evidence="5 7" id="KW-0472">Membrane</keyword>
<evidence type="ECO:0000256" key="1">
    <source>
        <dbReference type="ARBA" id="ARBA00004651"/>
    </source>
</evidence>
<evidence type="ECO:0000256" key="7">
    <source>
        <dbReference type="SAM" id="Phobius"/>
    </source>
</evidence>
<feature type="transmembrane region" description="Helical" evidence="7">
    <location>
        <begin position="288"/>
        <end position="309"/>
    </location>
</feature>
<keyword evidence="4 7" id="KW-1133">Transmembrane helix</keyword>
<feature type="transmembrane region" description="Helical" evidence="7">
    <location>
        <begin position="99"/>
        <end position="121"/>
    </location>
</feature>
<feature type="transmembrane region" description="Helical" evidence="7">
    <location>
        <begin position="38"/>
        <end position="62"/>
    </location>
</feature>
<dbReference type="CDD" id="cd17324">
    <property type="entry name" value="MFS_NepI_like"/>
    <property type="match status" value="1"/>
</dbReference>
<name>A0ABW9HTB7_9ACTN</name>
<feature type="compositionally biased region" description="Gly residues" evidence="6">
    <location>
        <begin position="383"/>
        <end position="393"/>
    </location>
</feature>
<feature type="transmembrane region" description="Helical" evidence="7">
    <location>
        <begin position="206"/>
        <end position="225"/>
    </location>
</feature>
<dbReference type="PANTHER" id="PTHR43124:SF3">
    <property type="entry name" value="CHLORAMPHENICOL EFFLUX PUMP RV0191"/>
    <property type="match status" value="1"/>
</dbReference>
<evidence type="ECO:0000256" key="6">
    <source>
        <dbReference type="SAM" id="MobiDB-lite"/>
    </source>
</evidence>
<protein>
    <submittedName>
        <fullName evidence="9">Cmx/CmrA family chloramphenicol efflux MFS transporter</fullName>
    </submittedName>
</protein>
<evidence type="ECO:0000256" key="4">
    <source>
        <dbReference type="ARBA" id="ARBA00022989"/>
    </source>
</evidence>
<comment type="caution">
    <text evidence="9">The sequence shown here is derived from an EMBL/GenBank/DDBJ whole genome shotgun (WGS) entry which is preliminary data.</text>
</comment>
<feature type="transmembrane region" description="Helical" evidence="7">
    <location>
        <begin position="237"/>
        <end position="256"/>
    </location>
</feature>
<feature type="transmembrane region" description="Helical" evidence="7">
    <location>
        <begin position="69"/>
        <end position="87"/>
    </location>
</feature>
<evidence type="ECO:0000256" key="5">
    <source>
        <dbReference type="ARBA" id="ARBA00023136"/>
    </source>
</evidence>
<reference evidence="9 10" key="1">
    <citation type="submission" date="2024-12" db="EMBL/GenBank/DDBJ databases">
        <title>Forecasting of Potato common scab and diversities of Pathogenic streptomyces spp. in china.</title>
        <authorList>
            <person name="Handique U."/>
            <person name="Wu J."/>
        </authorList>
    </citation>
    <scope>NUCLEOTIDE SEQUENCE [LARGE SCALE GENOMIC DNA]</scope>
    <source>
        <strain evidence="9 10">ZRIMU1530</strain>
    </source>
</reference>
<evidence type="ECO:0000256" key="3">
    <source>
        <dbReference type="ARBA" id="ARBA00022692"/>
    </source>
</evidence>
<feature type="transmembrane region" description="Helical" evidence="7">
    <location>
        <begin position="154"/>
        <end position="175"/>
    </location>
</feature>
<keyword evidence="3 7" id="KW-0812">Transmembrane</keyword>
<proteinExistence type="predicted"/>
<dbReference type="EMBL" id="JBJVNI010000010">
    <property type="protein sequence ID" value="MFM9611066.1"/>
    <property type="molecule type" value="Genomic_DNA"/>
</dbReference>
<dbReference type="Gene3D" id="1.20.1250.20">
    <property type="entry name" value="MFS general substrate transporter like domains"/>
    <property type="match status" value="1"/>
</dbReference>
<dbReference type="InterPro" id="IPR036259">
    <property type="entry name" value="MFS_trans_sf"/>
</dbReference>
<evidence type="ECO:0000313" key="10">
    <source>
        <dbReference type="Proteomes" id="UP001631957"/>
    </source>
</evidence>
<feature type="transmembrane region" description="Helical" evidence="7">
    <location>
        <begin position="128"/>
        <end position="148"/>
    </location>
</feature>
<sequence>MPVFLYVLGLAVFAQGTSEFMLSGLIPGIARDLSVSVGAAASLTSAYAVGMVVGAPVMAVVGARLPRRAALGGFLAAFVVVHVVGAVTSDFSVLFGTRVVAAVVNAGFLAVALSTASSLVAPEMAGRATSVLLAGVTLSCAVGVPAGALLGEWFGWRAAFWGVAGLCLPALGWVVRVSGGESPGGGGEFGVRAELRSLRRGSLRRALFMGAAVNGATFAGFSYLAVVGTEVAGLPDVAVPVLLAVFGVGAFVGVTVAGRKGDAWLGVVLGVLPPAWGALALAGEWGGVLFGGALVLGALSFGGGSALVGRVLYVGAGEAPVLAGAFATVALNLGAVVGPLVAGGVTEVTGDYRDALWVSAGLAGLVAVGGLVGGRGVGREGGGRAGGGGGSGGDGERREEPREGAV</sequence>
<feature type="region of interest" description="Disordered" evidence="6">
    <location>
        <begin position="379"/>
        <end position="406"/>
    </location>
</feature>
<comment type="subcellular location">
    <subcellularLocation>
        <location evidence="1">Cell membrane</location>
        <topology evidence="1">Multi-pass membrane protein</topology>
    </subcellularLocation>
</comment>
<dbReference type="InterPro" id="IPR050189">
    <property type="entry name" value="MFS_Efflux_Transporters"/>
</dbReference>
<feature type="transmembrane region" description="Helical" evidence="7">
    <location>
        <begin position="355"/>
        <end position="374"/>
    </location>
</feature>
<dbReference type="Proteomes" id="UP001631957">
    <property type="component" value="Unassembled WGS sequence"/>
</dbReference>
<feature type="transmembrane region" description="Helical" evidence="7">
    <location>
        <begin position="321"/>
        <end position="343"/>
    </location>
</feature>
<feature type="compositionally biased region" description="Basic and acidic residues" evidence="6">
    <location>
        <begin position="394"/>
        <end position="406"/>
    </location>
</feature>
<gene>
    <name evidence="9" type="ORF">ACKI18_20445</name>
</gene>
<evidence type="ECO:0000256" key="2">
    <source>
        <dbReference type="ARBA" id="ARBA00022475"/>
    </source>
</evidence>
<organism evidence="9 10">
    <name type="scientific">Streptomyces niveiscabiei</name>
    <dbReference type="NCBI Taxonomy" id="164115"/>
    <lineage>
        <taxon>Bacteria</taxon>
        <taxon>Bacillati</taxon>
        <taxon>Actinomycetota</taxon>
        <taxon>Actinomycetes</taxon>
        <taxon>Kitasatosporales</taxon>
        <taxon>Streptomycetaceae</taxon>
        <taxon>Streptomyces</taxon>
    </lineage>
</organism>
<dbReference type="InterPro" id="IPR020846">
    <property type="entry name" value="MFS_dom"/>
</dbReference>
<dbReference type="PROSITE" id="PS50850">
    <property type="entry name" value="MFS"/>
    <property type="match status" value="1"/>
</dbReference>
<dbReference type="PANTHER" id="PTHR43124">
    <property type="entry name" value="PURINE EFFLUX PUMP PBUE"/>
    <property type="match status" value="1"/>
</dbReference>